<keyword evidence="1 4" id="KW-0489">Methyltransferase</keyword>
<dbReference type="GO" id="GO:0003676">
    <property type="term" value="F:nucleic acid binding"/>
    <property type="evidence" value="ECO:0007669"/>
    <property type="project" value="InterPro"/>
</dbReference>
<dbReference type="Proteomes" id="UP000593591">
    <property type="component" value="Chromosome"/>
</dbReference>
<dbReference type="PIRSF" id="PIRSF004553">
    <property type="entry name" value="CHP00095"/>
    <property type="match status" value="1"/>
</dbReference>
<dbReference type="Pfam" id="PF03602">
    <property type="entry name" value="Cons_hypoth95"/>
    <property type="match status" value="1"/>
</dbReference>
<reference evidence="4 6" key="1">
    <citation type="submission" date="2018-08" db="EMBL/GenBank/DDBJ databases">
        <title>The first complete genome of Treponema rectale (CHPAT), a commensal spirochete of the bovine rectum.</title>
        <authorList>
            <person name="Staton G.J."/>
            <person name="Clegg S.R."/>
            <person name="Carter S.D."/>
            <person name="Radford A.D."/>
            <person name="Darby A."/>
            <person name="Hall N."/>
            <person name="Birtles R.J."/>
            <person name="Evans N.J."/>
        </authorList>
    </citation>
    <scope>NUCLEOTIDE SEQUENCE [LARGE SCALE GENOMIC DNA]</scope>
    <source>
        <strain evidence="4 6">CHPA</strain>
    </source>
</reference>
<evidence type="ECO:0000256" key="1">
    <source>
        <dbReference type="ARBA" id="ARBA00022603"/>
    </source>
</evidence>
<dbReference type="InterPro" id="IPR029063">
    <property type="entry name" value="SAM-dependent_MTases_sf"/>
</dbReference>
<organism evidence="4 6">
    <name type="scientific">Treponema rectale</name>
    <dbReference type="NCBI Taxonomy" id="744512"/>
    <lineage>
        <taxon>Bacteria</taxon>
        <taxon>Pseudomonadati</taxon>
        <taxon>Spirochaetota</taxon>
        <taxon>Spirochaetia</taxon>
        <taxon>Spirochaetales</taxon>
        <taxon>Treponemataceae</taxon>
        <taxon>Treponema</taxon>
    </lineage>
</organism>
<dbReference type="AlphaFoldDB" id="A0A7M1XKB3"/>
<dbReference type="EMBL" id="JACHFR010000001">
    <property type="protein sequence ID" value="MBB5218378.1"/>
    <property type="molecule type" value="Genomic_DNA"/>
</dbReference>
<dbReference type="EC" id="2.1.1.171" evidence="4"/>
<dbReference type="CDD" id="cd02440">
    <property type="entry name" value="AdoMet_MTases"/>
    <property type="match status" value="1"/>
</dbReference>
<name>A0A7M1XKB3_9SPIR</name>
<protein>
    <submittedName>
        <fullName evidence="4">16S rRNA (Guanine(966)-N(2))-methyltransferase RsmD</fullName>
        <ecNumber evidence="4">2.1.1.171</ecNumber>
    </submittedName>
</protein>
<dbReference type="RefSeq" id="WP_184651797.1">
    <property type="nucleotide sequence ID" value="NZ_JACHFR010000001.1"/>
</dbReference>
<evidence type="ECO:0000313" key="5">
    <source>
        <dbReference type="Proteomes" id="UP000578697"/>
    </source>
</evidence>
<proteinExistence type="predicted"/>
<dbReference type="KEGG" id="trc:DYE49_05445"/>
<evidence type="ECO:0000256" key="2">
    <source>
        <dbReference type="ARBA" id="ARBA00022679"/>
    </source>
</evidence>
<dbReference type="EMBL" id="CP031517">
    <property type="protein sequence ID" value="QOS39927.1"/>
    <property type="molecule type" value="Genomic_DNA"/>
</dbReference>
<dbReference type="PANTHER" id="PTHR43542:SF1">
    <property type="entry name" value="METHYLTRANSFERASE"/>
    <property type="match status" value="1"/>
</dbReference>
<dbReference type="InterPro" id="IPR004398">
    <property type="entry name" value="RNA_MeTrfase_RsmD"/>
</dbReference>
<keyword evidence="2 4" id="KW-0808">Transferase</keyword>
<evidence type="ECO:0000313" key="3">
    <source>
        <dbReference type="EMBL" id="MBB5218378.1"/>
    </source>
</evidence>
<evidence type="ECO:0000313" key="4">
    <source>
        <dbReference type="EMBL" id="QOS39927.1"/>
    </source>
</evidence>
<dbReference type="NCBIfam" id="TIGR00095">
    <property type="entry name" value="16S rRNA (guanine(966)-N(2))-methyltransferase RsmD"/>
    <property type="match status" value="1"/>
</dbReference>
<evidence type="ECO:0000313" key="6">
    <source>
        <dbReference type="Proteomes" id="UP000593591"/>
    </source>
</evidence>
<reference evidence="3 5" key="2">
    <citation type="submission" date="2020-08" db="EMBL/GenBank/DDBJ databases">
        <title>Genomic Encyclopedia of Type Strains, Phase IV (KMG-IV): sequencing the most valuable type-strain genomes for metagenomic binning, comparative biology and taxonomic classification.</title>
        <authorList>
            <person name="Goeker M."/>
        </authorList>
    </citation>
    <scope>NUCLEOTIDE SEQUENCE [LARGE SCALE GENOMIC DNA]</scope>
    <source>
        <strain evidence="3 5">DSM 103679</strain>
    </source>
</reference>
<dbReference type="PANTHER" id="PTHR43542">
    <property type="entry name" value="METHYLTRANSFERASE"/>
    <property type="match status" value="1"/>
</dbReference>
<keyword evidence="5" id="KW-1185">Reference proteome</keyword>
<accession>A0A7M1XKB3</accession>
<dbReference type="GO" id="GO:0052913">
    <property type="term" value="F:16S rRNA (guanine(966)-N(2))-methyltransferase activity"/>
    <property type="evidence" value="ECO:0007669"/>
    <property type="project" value="UniProtKB-EC"/>
</dbReference>
<dbReference type="PROSITE" id="PS00092">
    <property type="entry name" value="N6_MTASE"/>
    <property type="match status" value="1"/>
</dbReference>
<gene>
    <name evidence="4" type="primary">rsmD</name>
    <name evidence="4" type="ORF">DYE49_05445</name>
    <name evidence="3" type="ORF">HNP77_000722</name>
</gene>
<dbReference type="Gene3D" id="3.40.50.150">
    <property type="entry name" value="Vaccinia Virus protein VP39"/>
    <property type="match status" value="1"/>
</dbReference>
<dbReference type="InterPro" id="IPR002052">
    <property type="entry name" value="DNA_methylase_N6_adenine_CS"/>
</dbReference>
<dbReference type="SUPFAM" id="SSF53335">
    <property type="entry name" value="S-adenosyl-L-methionine-dependent methyltransferases"/>
    <property type="match status" value="1"/>
</dbReference>
<dbReference type="Proteomes" id="UP000578697">
    <property type="component" value="Unassembled WGS sequence"/>
</dbReference>
<sequence>MRITGGKLKGRLTRTPYGKMAIRPAMDRMRESIFDIIGPFLEGKSFLDLFSGSGTIAIEAASHGADKVTLCEMDKSKAKTVFENVAMTEEFGVRIKCHFMAVELFLKRCKDSFDYIFLDPPFPYKFRKDLIETIDRRGLLKENGTLLIHFPAEDPLPEETEGLVLKDKRIYGRSIVHFYTTKQKLDKSE</sequence>